<sequence>MVRDGVLYILLLCLPASACLPLFLEGSLFGVRVLAEQRRIFCVFAWLQRGEERCHWGRGLFCRWLYPYSTMYLILLRELMREWKGGYKAYGFFFCFFFFLIGLGGVFVFIF</sequence>
<keyword evidence="1" id="KW-1133">Transmembrane helix</keyword>
<dbReference type="Proteomes" id="UP000326924">
    <property type="component" value="Unassembled WGS sequence"/>
</dbReference>
<keyword evidence="1" id="KW-0472">Membrane</keyword>
<keyword evidence="1" id="KW-0812">Transmembrane</keyword>
<feature type="transmembrane region" description="Helical" evidence="1">
    <location>
        <begin position="89"/>
        <end position="110"/>
    </location>
</feature>
<evidence type="ECO:0000313" key="3">
    <source>
        <dbReference type="Proteomes" id="UP000326924"/>
    </source>
</evidence>
<organism evidence="2 3">
    <name type="scientific">Sphaerosporella brunnea</name>
    <dbReference type="NCBI Taxonomy" id="1250544"/>
    <lineage>
        <taxon>Eukaryota</taxon>
        <taxon>Fungi</taxon>
        <taxon>Dikarya</taxon>
        <taxon>Ascomycota</taxon>
        <taxon>Pezizomycotina</taxon>
        <taxon>Pezizomycetes</taxon>
        <taxon>Pezizales</taxon>
        <taxon>Pyronemataceae</taxon>
        <taxon>Sphaerosporella</taxon>
    </lineage>
</organism>
<evidence type="ECO:0000313" key="2">
    <source>
        <dbReference type="EMBL" id="KAA8908855.1"/>
    </source>
</evidence>
<gene>
    <name evidence="2" type="ORF">FN846DRAFT_648337</name>
</gene>
<accession>A0A5J5F0Z5</accession>
<proteinExistence type="predicted"/>
<evidence type="ECO:0000256" key="1">
    <source>
        <dbReference type="SAM" id="Phobius"/>
    </source>
</evidence>
<dbReference type="AlphaFoldDB" id="A0A5J5F0Z5"/>
<keyword evidence="3" id="KW-1185">Reference proteome</keyword>
<protein>
    <submittedName>
        <fullName evidence="2">Uncharacterized protein</fullName>
    </submittedName>
</protein>
<comment type="caution">
    <text evidence="2">The sequence shown here is derived from an EMBL/GenBank/DDBJ whole genome shotgun (WGS) entry which is preliminary data.</text>
</comment>
<name>A0A5J5F0Z5_9PEZI</name>
<feature type="transmembrane region" description="Helical" evidence="1">
    <location>
        <begin position="6"/>
        <end position="31"/>
    </location>
</feature>
<dbReference type="InParanoid" id="A0A5J5F0Z5"/>
<reference evidence="2 3" key="1">
    <citation type="submission" date="2019-09" db="EMBL/GenBank/DDBJ databases">
        <title>Draft genome of the ectomycorrhizal ascomycete Sphaerosporella brunnea.</title>
        <authorList>
            <consortium name="DOE Joint Genome Institute"/>
            <person name="Benucci G.M."/>
            <person name="Marozzi G."/>
            <person name="Antonielli L."/>
            <person name="Sanchez S."/>
            <person name="Marco P."/>
            <person name="Wang X."/>
            <person name="Falini L.B."/>
            <person name="Barry K."/>
            <person name="Haridas S."/>
            <person name="Lipzen A."/>
            <person name="Labutti K."/>
            <person name="Grigoriev I.V."/>
            <person name="Murat C."/>
            <person name="Martin F."/>
            <person name="Albertini E."/>
            <person name="Donnini D."/>
            <person name="Bonito G."/>
        </authorList>
    </citation>
    <scope>NUCLEOTIDE SEQUENCE [LARGE SCALE GENOMIC DNA]</scope>
    <source>
        <strain evidence="2 3">Sb_GMNB300</strain>
    </source>
</reference>
<dbReference type="EMBL" id="VXIS01000064">
    <property type="protein sequence ID" value="KAA8908855.1"/>
    <property type="molecule type" value="Genomic_DNA"/>
</dbReference>